<evidence type="ECO:0000256" key="3">
    <source>
        <dbReference type="ARBA" id="ARBA00023163"/>
    </source>
</evidence>
<dbReference type="InterPro" id="IPR050109">
    <property type="entry name" value="HTH-type_TetR-like_transc_reg"/>
</dbReference>
<accession>A4C5A9</accession>
<dbReference type="GO" id="GO:0003700">
    <property type="term" value="F:DNA-binding transcription factor activity"/>
    <property type="evidence" value="ECO:0007669"/>
    <property type="project" value="TreeGrafter"/>
</dbReference>
<dbReference type="Gene3D" id="1.10.357.10">
    <property type="entry name" value="Tetracycline Repressor, domain 2"/>
    <property type="match status" value="1"/>
</dbReference>
<dbReference type="SUPFAM" id="SSF46689">
    <property type="entry name" value="Homeodomain-like"/>
    <property type="match status" value="1"/>
</dbReference>
<gene>
    <name evidence="6" type="ORF">PTD2_04191</name>
</gene>
<evidence type="ECO:0000256" key="2">
    <source>
        <dbReference type="ARBA" id="ARBA00023125"/>
    </source>
</evidence>
<dbReference type="Pfam" id="PF00440">
    <property type="entry name" value="TetR_N"/>
    <property type="match status" value="1"/>
</dbReference>
<dbReference type="AlphaFoldDB" id="A4C5A9"/>
<sequence>MFKFLCKIDESQTDGCLFQRAYTPKQQAIADREHELLHIAKSIVEQEGFNNFTMDKLTAASPYSKGTIYNHFSSKEDVITALCSAALRHEISFFRRAQKFNGTSRERVIALHVAYVMSAKVEPVLFNCLMTAKTPWVIGKSSAERLKLQADLEQQCSELIDEVLHGALATGELKISSSSGLDCVAFANWAVSYGSIALLSSTIDCHSIARVRDHNVFLFGINCLLDGLNWQPLSTAWDYQRTWQRVEQEIFAEELKMLNEL</sequence>
<dbReference type="Proteomes" id="UP000006201">
    <property type="component" value="Unassembled WGS sequence"/>
</dbReference>
<keyword evidence="7" id="KW-1185">Reference proteome</keyword>
<evidence type="ECO:0000256" key="4">
    <source>
        <dbReference type="PROSITE-ProRule" id="PRU00335"/>
    </source>
</evidence>
<dbReference type="STRING" id="87626.PTD2_04191"/>
<protein>
    <submittedName>
        <fullName evidence="6">Putative transcriptional regulator</fullName>
    </submittedName>
</protein>
<evidence type="ECO:0000259" key="5">
    <source>
        <dbReference type="PROSITE" id="PS50977"/>
    </source>
</evidence>
<dbReference type="PRINTS" id="PR00455">
    <property type="entry name" value="HTHTETR"/>
</dbReference>
<dbReference type="PANTHER" id="PTHR30055:SF234">
    <property type="entry name" value="HTH-TYPE TRANSCRIPTIONAL REGULATOR BETI"/>
    <property type="match status" value="1"/>
</dbReference>
<dbReference type="PANTHER" id="PTHR30055">
    <property type="entry name" value="HTH-TYPE TRANSCRIPTIONAL REGULATOR RUTR"/>
    <property type="match status" value="1"/>
</dbReference>
<dbReference type="PROSITE" id="PS50977">
    <property type="entry name" value="HTH_TETR_2"/>
    <property type="match status" value="1"/>
</dbReference>
<keyword evidence="3" id="KW-0804">Transcription</keyword>
<keyword evidence="2 4" id="KW-0238">DNA-binding</keyword>
<dbReference type="EMBL" id="AAOH01000001">
    <property type="protein sequence ID" value="EAR30741.1"/>
    <property type="molecule type" value="Genomic_DNA"/>
</dbReference>
<keyword evidence="1" id="KW-0805">Transcription regulation</keyword>
<comment type="caution">
    <text evidence="6">The sequence shown here is derived from an EMBL/GenBank/DDBJ whole genome shotgun (WGS) entry which is preliminary data.</text>
</comment>
<feature type="DNA-binding region" description="H-T-H motif" evidence="4">
    <location>
        <begin position="53"/>
        <end position="72"/>
    </location>
</feature>
<dbReference type="GO" id="GO:0000976">
    <property type="term" value="F:transcription cis-regulatory region binding"/>
    <property type="evidence" value="ECO:0007669"/>
    <property type="project" value="TreeGrafter"/>
</dbReference>
<dbReference type="InterPro" id="IPR001647">
    <property type="entry name" value="HTH_TetR"/>
</dbReference>
<dbReference type="OrthoDB" id="63332at2"/>
<evidence type="ECO:0000313" key="7">
    <source>
        <dbReference type="Proteomes" id="UP000006201"/>
    </source>
</evidence>
<dbReference type="InterPro" id="IPR009057">
    <property type="entry name" value="Homeodomain-like_sf"/>
</dbReference>
<proteinExistence type="predicted"/>
<dbReference type="HOGENOM" id="CLU_075824_0_0_6"/>
<dbReference type="eggNOG" id="COG1309">
    <property type="taxonomic scope" value="Bacteria"/>
</dbReference>
<evidence type="ECO:0000313" key="6">
    <source>
        <dbReference type="EMBL" id="EAR30741.1"/>
    </source>
</evidence>
<evidence type="ECO:0000256" key="1">
    <source>
        <dbReference type="ARBA" id="ARBA00023015"/>
    </source>
</evidence>
<dbReference type="RefSeq" id="WP_009837039.1">
    <property type="nucleotide sequence ID" value="NZ_AAOH01000001.1"/>
</dbReference>
<feature type="domain" description="HTH tetR-type" evidence="5">
    <location>
        <begin position="30"/>
        <end position="90"/>
    </location>
</feature>
<reference evidence="6 7" key="1">
    <citation type="submission" date="2006-02" db="EMBL/GenBank/DDBJ databases">
        <authorList>
            <person name="Moran M.A."/>
            <person name="Kjelleberg S."/>
            <person name="Egan S."/>
            <person name="Saunders N."/>
            <person name="Thomas T."/>
            <person name="Ferriera S."/>
            <person name="Johnson J."/>
            <person name="Kravitz S."/>
            <person name="Halpern A."/>
            <person name="Remington K."/>
            <person name="Beeson K."/>
            <person name="Tran B."/>
            <person name="Rogers Y.-H."/>
            <person name="Friedman R."/>
            <person name="Venter J.C."/>
        </authorList>
    </citation>
    <scope>NUCLEOTIDE SEQUENCE [LARGE SCALE GENOMIC DNA]</scope>
    <source>
        <strain evidence="6 7">D2</strain>
    </source>
</reference>
<organism evidence="6 7">
    <name type="scientific">Pseudoalteromonas tunicata D2</name>
    <dbReference type="NCBI Taxonomy" id="87626"/>
    <lineage>
        <taxon>Bacteria</taxon>
        <taxon>Pseudomonadati</taxon>
        <taxon>Pseudomonadota</taxon>
        <taxon>Gammaproteobacteria</taxon>
        <taxon>Alteromonadales</taxon>
        <taxon>Pseudoalteromonadaceae</taxon>
        <taxon>Pseudoalteromonas</taxon>
    </lineage>
</organism>
<name>A4C5A9_9GAMM</name>